<feature type="region of interest" description="Disordered" evidence="1">
    <location>
        <begin position="46"/>
        <end position="110"/>
    </location>
</feature>
<accession>A0ABN2MPN9</accession>
<evidence type="ECO:0000256" key="1">
    <source>
        <dbReference type="SAM" id="MobiDB-lite"/>
    </source>
</evidence>
<evidence type="ECO:0000313" key="2">
    <source>
        <dbReference type="EMBL" id="GAA1831496.1"/>
    </source>
</evidence>
<gene>
    <name evidence="2" type="ORF">GCM10009836_06830</name>
</gene>
<reference evidence="2 3" key="1">
    <citation type="journal article" date="2019" name="Int. J. Syst. Evol. Microbiol.">
        <title>The Global Catalogue of Microorganisms (GCM) 10K type strain sequencing project: providing services to taxonomists for standard genome sequencing and annotation.</title>
        <authorList>
            <consortium name="The Broad Institute Genomics Platform"/>
            <consortium name="The Broad Institute Genome Sequencing Center for Infectious Disease"/>
            <person name="Wu L."/>
            <person name="Ma J."/>
        </authorList>
    </citation>
    <scope>NUCLEOTIDE SEQUENCE [LARGE SCALE GENOMIC DNA]</scope>
    <source>
        <strain evidence="2 3">JCM 16009</strain>
    </source>
</reference>
<feature type="compositionally biased region" description="Basic and acidic residues" evidence="1">
    <location>
        <begin position="46"/>
        <end position="67"/>
    </location>
</feature>
<dbReference type="Proteomes" id="UP001500449">
    <property type="component" value="Unassembled WGS sequence"/>
</dbReference>
<comment type="caution">
    <text evidence="2">The sequence shown here is derived from an EMBL/GenBank/DDBJ whole genome shotgun (WGS) entry which is preliminary data.</text>
</comment>
<dbReference type="EMBL" id="BAAAQK010000003">
    <property type="protein sequence ID" value="GAA1831496.1"/>
    <property type="molecule type" value="Genomic_DNA"/>
</dbReference>
<name>A0ABN2MPN9_9PSEU</name>
<keyword evidence="3" id="KW-1185">Reference proteome</keyword>
<sequence length="110" mass="11676">MTVWMITGASRGSGRRWWTRHVNLFGAVAITRAVLPLGGVEVREALGEGRPEPASRHSSEPECDVRARRQRVFRPPESADSRGLRGGGVGADGLGDRGATGDADRGLQGA</sequence>
<feature type="compositionally biased region" description="Gly residues" evidence="1">
    <location>
        <begin position="84"/>
        <end position="98"/>
    </location>
</feature>
<proteinExistence type="predicted"/>
<organism evidence="2 3">
    <name type="scientific">Pseudonocardia ailaonensis</name>
    <dbReference type="NCBI Taxonomy" id="367279"/>
    <lineage>
        <taxon>Bacteria</taxon>
        <taxon>Bacillati</taxon>
        <taxon>Actinomycetota</taxon>
        <taxon>Actinomycetes</taxon>
        <taxon>Pseudonocardiales</taxon>
        <taxon>Pseudonocardiaceae</taxon>
        <taxon>Pseudonocardia</taxon>
    </lineage>
</organism>
<evidence type="ECO:0000313" key="3">
    <source>
        <dbReference type="Proteomes" id="UP001500449"/>
    </source>
</evidence>
<protein>
    <submittedName>
        <fullName evidence="2">Uncharacterized protein</fullName>
    </submittedName>
</protein>